<dbReference type="EMBL" id="CP086136">
    <property type="protein sequence ID" value="UEM10013.1"/>
    <property type="molecule type" value="Genomic_DNA"/>
</dbReference>
<feature type="transmembrane region" description="Helical" evidence="2">
    <location>
        <begin position="375"/>
        <end position="396"/>
    </location>
</feature>
<feature type="transmembrane region" description="Helical" evidence="2">
    <location>
        <begin position="176"/>
        <end position="195"/>
    </location>
</feature>
<evidence type="ECO:0000313" key="5">
    <source>
        <dbReference type="Proteomes" id="UP000664702"/>
    </source>
</evidence>
<feature type="transmembrane region" description="Helical" evidence="2">
    <location>
        <begin position="61"/>
        <end position="84"/>
    </location>
</feature>
<name>A0A939MBW0_9BRAD</name>
<dbReference type="EMBL" id="JAGEMI010000001">
    <property type="protein sequence ID" value="MBO1866428.1"/>
    <property type="molecule type" value="Genomic_DNA"/>
</dbReference>
<dbReference type="RefSeq" id="WP_208070457.1">
    <property type="nucleotide sequence ID" value="NZ_CP086136.1"/>
</dbReference>
<gene>
    <name evidence="4" type="ORF">J4G43_035725</name>
    <name evidence="3" type="ORF">J4G43_37655</name>
</gene>
<evidence type="ECO:0000313" key="3">
    <source>
        <dbReference type="EMBL" id="MBO1866428.1"/>
    </source>
</evidence>
<sequence>MNFRKMRRGNLAVGVAVSAYIATSGAAALIPFPVGQEQLGRLFFPQEVPYAWMTTLGSPTYWLLFLLTLVVLPIAAIATEKVFASASLSFSDEVPLWIPLVLAGAMIAFCVYKLAQAGGLSASEAWDQSLCYEEKILRRVELFSLLGNKYYSFVYSSLPIIGCYLLARGLLKREKISLGACAALSVIVLWLDVATVQKAPALLYVLVLGLTLALSGFGLVRSAVVTIAAGGTIYLALALSQFCEVKSTGPTLASPPGRSLAVPLPGSDSSSPLGSPSTADGEPSESGLSGVLKKAIWIVRTGVFRMAVGIPYYVQIFSDPDQRCGIVRPTFSGLLAPQPCYPATKVFAVIYPAITYTTGSQPAGVGLSGYAEGGLFYAVLATVIAGSLIGLISVLARGNDPVNIATQVAGCLYAYYVTQVPLTATLLDSYGLVWLIAPLAAMRALTWMISITLRK</sequence>
<dbReference type="KEGG" id="bban:J4G43_035725"/>
<feature type="region of interest" description="Disordered" evidence="1">
    <location>
        <begin position="264"/>
        <end position="287"/>
    </location>
</feature>
<keyword evidence="2" id="KW-1133">Transmembrane helix</keyword>
<protein>
    <submittedName>
        <fullName evidence="3">Uncharacterized protein</fullName>
    </submittedName>
</protein>
<feature type="transmembrane region" description="Helical" evidence="2">
    <location>
        <begin position="150"/>
        <end position="167"/>
    </location>
</feature>
<organism evidence="3">
    <name type="scientific">Bradyrhizobium barranii subsp. barranii</name>
    <dbReference type="NCBI Taxonomy" id="2823807"/>
    <lineage>
        <taxon>Bacteria</taxon>
        <taxon>Pseudomonadati</taxon>
        <taxon>Pseudomonadota</taxon>
        <taxon>Alphaproteobacteria</taxon>
        <taxon>Hyphomicrobiales</taxon>
        <taxon>Nitrobacteraceae</taxon>
        <taxon>Bradyrhizobium</taxon>
        <taxon>Bradyrhizobium barranii</taxon>
    </lineage>
</organism>
<reference evidence="4 5" key="2">
    <citation type="journal article" date="2022" name="Int. J. Syst. Evol. Microbiol.">
        <title>Strains of Bradyrhizobium barranii sp. nov. associated with legumes native to Canada are symbionts of soybeans and belong to different subspecies (subsp. barranii subsp. nov. and subsp. apii subsp. nov.) and symbiovars (sv. glycinearum and sv. septentrionale).</title>
        <authorList>
            <person name="Bromfield E.S.P."/>
            <person name="Cloutier S."/>
            <person name="Wasai-Hara S."/>
            <person name="Minamisawa K."/>
        </authorList>
    </citation>
    <scope>NUCLEOTIDE SEQUENCE [LARGE SCALE GENOMIC DNA]</scope>
    <source>
        <strain evidence="4 5">144S4</strain>
    </source>
</reference>
<feature type="compositionally biased region" description="Low complexity" evidence="1">
    <location>
        <begin position="264"/>
        <end position="277"/>
    </location>
</feature>
<keyword evidence="2" id="KW-0812">Transmembrane</keyword>
<evidence type="ECO:0000256" key="1">
    <source>
        <dbReference type="SAM" id="MobiDB-lite"/>
    </source>
</evidence>
<feature type="transmembrane region" description="Helical" evidence="2">
    <location>
        <begin position="432"/>
        <end position="453"/>
    </location>
</feature>
<proteinExistence type="predicted"/>
<keyword evidence="2" id="KW-0472">Membrane</keyword>
<dbReference type="Proteomes" id="UP000664702">
    <property type="component" value="Chromosome"/>
</dbReference>
<accession>A0A939MBW0</accession>
<dbReference type="AlphaFoldDB" id="A0A939MBW0"/>
<evidence type="ECO:0000313" key="4">
    <source>
        <dbReference type="EMBL" id="UEM10013.1"/>
    </source>
</evidence>
<feature type="transmembrane region" description="Helical" evidence="2">
    <location>
        <begin position="201"/>
        <end position="220"/>
    </location>
</feature>
<feature type="transmembrane region" description="Helical" evidence="2">
    <location>
        <begin position="96"/>
        <end position="115"/>
    </location>
</feature>
<evidence type="ECO:0000256" key="2">
    <source>
        <dbReference type="SAM" id="Phobius"/>
    </source>
</evidence>
<reference evidence="3" key="1">
    <citation type="submission" date="2021-03" db="EMBL/GenBank/DDBJ databases">
        <title>Whole Genome Sequence of Bradyrhizobium sp. Strain 144S4.</title>
        <authorList>
            <person name="Bromfield E.S.P."/>
            <person name="Cloutier S."/>
        </authorList>
    </citation>
    <scope>NUCLEOTIDE SEQUENCE [LARGE SCALE GENOMIC DNA]</scope>
    <source>
        <strain evidence="3">144S4</strain>
    </source>
</reference>